<evidence type="ECO:0000256" key="7">
    <source>
        <dbReference type="ARBA" id="ARBA00022989"/>
    </source>
</evidence>
<proteinExistence type="inferred from homology"/>
<accession>G0QYU6</accession>
<keyword evidence="13" id="KW-1185">Reference proteome</keyword>
<reference evidence="12 13" key="1">
    <citation type="submission" date="2011-07" db="EMBL/GenBank/DDBJ databases">
        <authorList>
            <person name="Coyne R."/>
            <person name="Brami D."/>
            <person name="Johnson J."/>
            <person name="Hostetler J."/>
            <person name="Hannick L."/>
            <person name="Clark T."/>
            <person name="Cassidy-Hanley D."/>
            <person name="Inman J."/>
        </authorList>
    </citation>
    <scope>NUCLEOTIDE SEQUENCE [LARGE SCALE GENOMIC DNA]</scope>
    <source>
        <strain evidence="12 13">G5</strain>
    </source>
</reference>
<keyword evidence="9 10" id="KW-0472">Membrane</keyword>
<dbReference type="InterPro" id="IPR051752">
    <property type="entry name" value="Mito_2-oxodicarb_carrier"/>
</dbReference>
<evidence type="ECO:0000256" key="1">
    <source>
        <dbReference type="ARBA" id="ARBA00004448"/>
    </source>
</evidence>
<dbReference type="InParanoid" id="G0QYU6"/>
<dbReference type="AlphaFoldDB" id="G0QYU6"/>
<dbReference type="SUPFAM" id="SSF103506">
    <property type="entry name" value="Mitochondrial carrier"/>
    <property type="match status" value="1"/>
</dbReference>
<evidence type="ECO:0000256" key="5">
    <source>
        <dbReference type="ARBA" id="ARBA00022737"/>
    </source>
</evidence>
<organism evidence="12 13">
    <name type="scientific">Ichthyophthirius multifiliis</name>
    <name type="common">White spot disease agent</name>
    <name type="synonym">Ich</name>
    <dbReference type="NCBI Taxonomy" id="5932"/>
    <lineage>
        <taxon>Eukaryota</taxon>
        <taxon>Sar</taxon>
        <taxon>Alveolata</taxon>
        <taxon>Ciliophora</taxon>
        <taxon>Intramacronucleata</taxon>
        <taxon>Oligohymenophorea</taxon>
        <taxon>Hymenostomatida</taxon>
        <taxon>Ophryoglenina</taxon>
        <taxon>Ichthyophthirius</taxon>
    </lineage>
</organism>
<dbReference type="PANTHER" id="PTHR46356">
    <property type="entry name" value="MITOCHONDRIAL 2-OXODICARBOXYLATE CARRIER"/>
    <property type="match status" value="1"/>
</dbReference>
<keyword evidence="8" id="KW-0496">Mitochondrion</keyword>
<evidence type="ECO:0000313" key="13">
    <source>
        <dbReference type="Proteomes" id="UP000008983"/>
    </source>
</evidence>
<dbReference type="Proteomes" id="UP000008983">
    <property type="component" value="Unassembled WGS sequence"/>
</dbReference>
<feature type="repeat" description="Solcar" evidence="10">
    <location>
        <begin position="114"/>
        <end position="201"/>
    </location>
</feature>
<sequence length="211" mass="25232">MISLPHYFQQNIISTDFQQKYKGLHKLIGATMIAFIESFIICPFERLKVYLITQQNKNLSIRNYFQYNFSFKSLYYGIEAQLIKQIVSWISFLYTDFLVKQFFRDNFSQDQQYLSNSQLLVCATITGSVNTLFTHPFDKLKTLYQMQLNQIYLQHNIYKLLKNIYYQQGGVSLYNGWQIRLIQYLIQAVFTSTLLERLEERLHYINNKTVI</sequence>
<dbReference type="OMA" id="FESFITC"/>
<evidence type="ECO:0000256" key="10">
    <source>
        <dbReference type="PROSITE-ProRule" id="PRU00282"/>
    </source>
</evidence>
<keyword evidence="5" id="KW-0677">Repeat</keyword>
<protein>
    <submittedName>
        <fullName evidence="12">Mitochondrial carrier protein, putative</fullName>
    </submittedName>
</protein>
<evidence type="ECO:0000256" key="8">
    <source>
        <dbReference type="ARBA" id="ARBA00023128"/>
    </source>
</evidence>
<dbReference type="EMBL" id="GL984126">
    <property type="protein sequence ID" value="EGR29621.1"/>
    <property type="molecule type" value="Genomic_DNA"/>
</dbReference>
<evidence type="ECO:0000256" key="6">
    <source>
        <dbReference type="ARBA" id="ARBA00022792"/>
    </source>
</evidence>
<dbReference type="InterPro" id="IPR023395">
    <property type="entry name" value="MCP_dom_sf"/>
</dbReference>
<dbReference type="OrthoDB" id="434783at2759"/>
<keyword evidence="6" id="KW-0999">Mitochondrion inner membrane</keyword>
<evidence type="ECO:0000256" key="3">
    <source>
        <dbReference type="ARBA" id="ARBA00022448"/>
    </source>
</evidence>
<dbReference type="InterPro" id="IPR018108">
    <property type="entry name" value="MCP_transmembrane"/>
</dbReference>
<dbReference type="PANTHER" id="PTHR46356:SF1">
    <property type="entry name" value="MITOCHONDRIAL 2-OXODICARBOXYLATE CARRIER"/>
    <property type="match status" value="1"/>
</dbReference>
<evidence type="ECO:0000256" key="4">
    <source>
        <dbReference type="ARBA" id="ARBA00022692"/>
    </source>
</evidence>
<dbReference type="Gene3D" id="1.50.40.10">
    <property type="entry name" value="Mitochondrial carrier domain"/>
    <property type="match status" value="1"/>
</dbReference>
<evidence type="ECO:0000256" key="9">
    <source>
        <dbReference type="ARBA" id="ARBA00023136"/>
    </source>
</evidence>
<dbReference type="eggNOG" id="ENOG502SRYJ">
    <property type="taxonomic scope" value="Eukaryota"/>
</dbReference>
<keyword evidence="4 10" id="KW-0812">Transmembrane</keyword>
<keyword evidence="3 11" id="KW-0813">Transport</keyword>
<dbReference type="GeneID" id="14905724"/>
<name>G0QYU6_ICHMU</name>
<dbReference type="RefSeq" id="XP_004030857.1">
    <property type="nucleotide sequence ID" value="XM_004030809.1"/>
</dbReference>
<dbReference type="Pfam" id="PF00153">
    <property type="entry name" value="Mito_carr"/>
    <property type="match status" value="2"/>
</dbReference>
<gene>
    <name evidence="12" type="ORF">IMG5_152230</name>
</gene>
<evidence type="ECO:0000256" key="2">
    <source>
        <dbReference type="ARBA" id="ARBA00006375"/>
    </source>
</evidence>
<keyword evidence="7" id="KW-1133">Transmembrane helix</keyword>
<dbReference type="GO" id="GO:0005743">
    <property type="term" value="C:mitochondrial inner membrane"/>
    <property type="evidence" value="ECO:0007669"/>
    <property type="project" value="UniProtKB-SubCell"/>
</dbReference>
<dbReference type="PROSITE" id="PS50920">
    <property type="entry name" value="SOLCAR"/>
    <property type="match status" value="1"/>
</dbReference>
<comment type="similarity">
    <text evidence="2 11">Belongs to the mitochondrial carrier (TC 2.A.29) family.</text>
</comment>
<evidence type="ECO:0000313" key="12">
    <source>
        <dbReference type="EMBL" id="EGR29621.1"/>
    </source>
</evidence>
<evidence type="ECO:0000256" key="11">
    <source>
        <dbReference type="RuleBase" id="RU000488"/>
    </source>
</evidence>
<comment type="subcellular location">
    <subcellularLocation>
        <location evidence="1">Mitochondrion inner membrane</location>
        <topology evidence="1">Multi-pass membrane protein</topology>
    </subcellularLocation>
</comment>